<protein>
    <recommendedName>
        <fullName evidence="2">Outer membrane protein beta-barrel domain-containing protein</fullName>
    </recommendedName>
</protein>
<dbReference type="RefSeq" id="WP_006254239.1">
    <property type="nucleotide sequence ID" value="NZ_GG700642.1"/>
</dbReference>
<feature type="signal peptide" evidence="1">
    <location>
        <begin position="1"/>
        <end position="18"/>
    </location>
</feature>
<evidence type="ECO:0000313" key="3">
    <source>
        <dbReference type="EMBL" id="EEX72631.1"/>
    </source>
</evidence>
<reference evidence="3" key="1">
    <citation type="submission" date="2009-09" db="EMBL/GenBank/DDBJ databases">
        <authorList>
            <person name="Weinstock G."/>
            <person name="Sodergren E."/>
            <person name="Clifton S."/>
            <person name="Fulton L."/>
            <person name="Fulton B."/>
            <person name="Courtney L."/>
            <person name="Fronick C."/>
            <person name="Harrison M."/>
            <person name="Strong C."/>
            <person name="Farmer C."/>
            <person name="Delahaunty K."/>
            <person name="Markovic C."/>
            <person name="Hall O."/>
            <person name="Minx P."/>
            <person name="Tomlinson C."/>
            <person name="Mitreva M."/>
            <person name="Nelson J."/>
            <person name="Hou S."/>
            <person name="Wollam A."/>
            <person name="Pepin K.H."/>
            <person name="Johnson M."/>
            <person name="Bhonagiri V."/>
            <person name="Nash W.E."/>
            <person name="Warren W."/>
            <person name="Chinwalla A."/>
            <person name="Mardis E.R."/>
            <person name="Wilson R.K."/>
        </authorList>
    </citation>
    <scope>NUCLEOTIDE SEQUENCE [LARGE SCALE GENOMIC DNA]</scope>
    <source>
        <strain evidence="3">ATCC 51259</strain>
    </source>
</reference>
<keyword evidence="1" id="KW-0732">Signal</keyword>
<dbReference type="AlphaFoldDB" id="C9LE41"/>
<dbReference type="HOGENOM" id="CLU_082049_1_1_10"/>
<dbReference type="InterPro" id="IPR025665">
    <property type="entry name" value="Beta-barrel_OMP_2"/>
</dbReference>
<evidence type="ECO:0000313" key="4">
    <source>
        <dbReference type="Proteomes" id="UP000003460"/>
    </source>
</evidence>
<feature type="chain" id="PRO_5002999093" description="Outer membrane protein beta-barrel domain-containing protein" evidence="1">
    <location>
        <begin position="19"/>
        <end position="199"/>
    </location>
</feature>
<keyword evidence="4" id="KW-1185">Reference proteome</keyword>
<evidence type="ECO:0000256" key="1">
    <source>
        <dbReference type="SAM" id="SignalP"/>
    </source>
</evidence>
<name>C9LE41_9BACT</name>
<evidence type="ECO:0000259" key="2">
    <source>
        <dbReference type="Pfam" id="PF13568"/>
    </source>
</evidence>
<accession>C9LE41</accession>
<dbReference type="Pfam" id="PF13568">
    <property type="entry name" value="OMP_b-brl_2"/>
    <property type="match status" value="1"/>
</dbReference>
<sequence>MKKFLLLAALICGLSASAQDFRFGLTGGLNVSGPTHLDSKVGFNLGARGEARLKKGFSLTGALLISDQGWKKSLEWDGRNGYSLDAEAFYLKMPLRVMYRYALTRRSALFFDFGPYFAFGFAGKTKVTQVNKRGIVVAKYNRDTFSDEGADSFDWGLGFNFGAEFARHYRISLGSDWGLKKFDGANKNNVFDLSFTYMF</sequence>
<proteinExistence type="predicted"/>
<dbReference type="OrthoDB" id="1041121at2"/>
<gene>
    <name evidence="3" type="ORF">GCWU000325_00465</name>
</gene>
<dbReference type="GeneID" id="84575717"/>
<dbReference type="STRING" id="626522.GCWU000325_00465"/>
<dbReference type="EMBL" id="ACIJ02000011">
    <property type="protein sequence ID" value="EEX72631.1"/>
    <property type="molecule type" value="Genomic_DNA"/>
</dbReference>
<feature type="domain" description="Outer membrane protein beta-barrel" evidence="2">
    <location>
        <begin position="18"/>
        <end position="182"/>
    </location>
</feature>
<organism evidence="3 4">
    <name type="scientific">Alloprevotella tannerae ATCC 51259</name>
    <dbReference type="NCBI Taxonomy" id="626522"/>
    <lineage>
        <taxon>Bacteria</taxon>
        <taxon>Pseudomonadati</taxon>
        <taxon>Bacteroidota</taxon>
        <taxon>Bacteroidia</taxon>
        <taxon>Bacteroidales</taxon>
        <taxon>Prevotellaceae</taxon>
        <taxon>Alloprevotella</taxon>
    </lineage>
</organism>
<comment type="caution">
    <text evidence="3">The sequence shown here is derived from an EMBL/GenBank/DDBJ whole genome shotgun (WGS) entry which is preliminary data.</text>
</comment>
<dbReference type="eggNOG" id="COG3637">
    <property type="taxonomic scope" value="Bacteria"/>
</dbReference>
<dbReference type="Proteomes" id="UP000003460">
    <property type="component" value="Unassembled WGS sequence"/>
</dbReference>